<comment type="caution">
    <text evidence="2">The sequence shown here is derived from an EMBL/GenBank/DDBJ whole genome shotgun (WGS) entry which is preliminary data.</text>
</comment>
<keyword evidence="3" id="KW-1185">Reference proteome</keyword>
<organism evidence="2 3">
    <name type="scientific">Plakobranchus ocellatus</name>
    <dbReference type="NCBI Taxonomy" id="259542"/>
    <lineage>
        <taxon>Eukaryota</taxon>
        <taxon>Metazoa</taxon>
        <taxon>Spiralia</taxon>
        <taxon>Lophotrochozoa</taxon>
        <taxon>Mollusca</taxon>
        <taxon>Gastropoda</taxon>
        <taxon>Heterobranchia</taxon>
        <taxon>Euthyneura</taxon>
        <taxon>Panpulmonata</taxon>
        <taxon>Sacoglossa</taxon>
        <taxon>Placobranchoidea</taxon>
        <taxon>Plakobranchidae</taxon>
        <taxon>Plakobranchus</taxon>
    </lineage>
</organism>
<dbReference type="Proteomes" id="UP000735302">
    <property type="component" value="Unassembled WGS sequence"/>
</dbReference>
<evidence type="ECO:0000313" key="3">
    <source>
        <dbReference type="Proteomes" id="UP000735302"/>
    </source>
</evidence>
<name>A0AAV3XVT9_9GAST</name>
<protein>
    <submittedName>
        <fullName evidence="2">Uncharacterized protein</fullName>
    </submittedName>
</protein>
<reference evidence="2 3" key="1">
    <citation type="journal article" date="2021" name="Elife">
        <title>Chloroplast acquisition without the gene transfer in kleptoplastic sea slugs, Plakobranchus ocellatus.</title>
        <authorList>
            <person name="Maeda T."/>
            <person name="Takahashi S."/>
            <person name="Yoshida T."/>
            <person name="Shimamura S."/>
            <person name="Takaki Y."/>
            <person name="Nagai Y."/>
            <person name="Toyoda A."/>
            <person name="Suzuki Y."/>
            <person name="Arimoto A."/>
            <person name="Ishii H."/>
            <person name="Satoh N."/>
            <person name="Nishiyama T."/>
            <person name="Hasebe M."/>
            <person name="Maruyama T."/>
            <person name="Minagawa J."/>
            <person name="Obokata J."/>
            <person name="Shigenobu S."/>
        </authorList>
    </citation>
    <scope>NUCLEOTIDE SEQUENCE [LARGE SCALE GENOMIC DNA]</scope>
</reference>
<dbReference type="AlphaFoldDB" id="A0AAV3XVT9"/>
<evidence type="ECO:0000313" key="2">
    <source>
        <dbReference type="EMBL" id="GFN74566.1"/>
    </source>
</evidence>
<keyword evidence="1" id="KW-0732">Signal</keyword>
<feature type="chain" id="PRO_5043819876" evidence="1">
    <location>
        <begin position="28"/>
        <end position="109"/>
    </location>
</feature>
<accession>A0AAV3XVT9</accession>
<proteinExistence type="predicted"/>
<evidence type="ECO:0000256" key="1">
    <source>
        <dbReference type="SAM" id="SignalP"/>
    </source>
</evidence>
<dbReference type="EMBL" id="BLXT01000140">
    <property type="protein sequence ID" value="GFN74566.1"/>
    <property type="molecule type" value="Genomic_DNA"/>
</dbReference>
<gene>
    <name evidence="2" type="ORF">PoB_000107200</name>
</gene>
<feature type="signal peptide" evidence="1">
    <location>
        <begin position="1"/>
        <end position="27"/>
    </location>
</feature>
<sequence>MASSCMVYNAVICVFLCVAVCIRRSSSNQDCTWNDGSTVSSLAHGQRHNVYTATTCHLVKCTDGDITYISSDCRMTTPQDQCYAVGYIYRYTKKCVAGGSRRVEWINIG</sequence>